<feature type="transmembrane region" description="Helical" evidence="1">
    <location>
        <begin position="269"/>
        <end position="289"/>
    </location>
</feature>
<evidence type="ECO:0000313" key="3">
    <source>
        <dbReference type="Proteomes" id="UP000298663"/>
    </source>
</evidence>
<name>A0A4U8URI9_STECR</name>
<dbReference type="STRING" id="34508.A0A4U8URI9"/>
<reference evidence="2 3" key="1">
    <citation type="journal article" date="2015" name="Genome Biol.">
        <title>Comparative genomics of Steinernema reveals deeply conserved gene regulatory networks.</title>
        <authorList>
            <person name="Dillman A.R."/>
            <person name="Macchietto M."/>
            <person name="Porter C.F."/>
            <person name="Rogers A."/>
            <person name="Williams B."/>
            <person name="Antoshechkin I."/>
            <person name="Lee M.M."/>
            <person name="Goodwin Z."/>
            <person name="Lu X."/>
            <person name="Lewis E.E."/>
            <person name="Goodrich-Blair H."/>
            <person name="Stock S.P."/>
            <person name="Adams B.J."/>
            <person name="Sternberg P.W."/>
            <person name="Mortazavi A."/>
        </authorList>
    </citation>
    <scope>NUCLEOTIDE SEQUENCE [LARGE SCALE GENOMIC DNA]</scope>
    <source>
        <strain evidence="2 3">ALL</strain>
    </source>
</reference>
<comment type="caution">
    <text evidence="2">The sequence shown here is derived from an EMBL/GenBank/DDBJ whole genome shotgun (WGS) entry which is preliminary data.</text>
</comment>
<protein>
    <recommendedName>
        <fullName evidence="4">G-protein coupled receptors family 1 profile domain-containing protein</fullName>
    </recommendedName>
</protein>
<dbReference type="EMBL" id="CM016762">
    <property type="protein sequence ID" value="TMS34787.1"/>
    <property type="molecule type" value="Genomic_DNA"/>
</dbReference>
<keyword evidence="1" id="KW-1133">Transmembrane helix</keyword>
<dbReference type="OrthoDB" id="5873245at2759"/>
<feature type="transmembrane region" description="Helical" evidence="1">
    <location>
        <begin position="226"/>
        <end position="248"/>
    </location>
</feature>
<gene>
    <name evidence="2" type="ORF">L596_002307</name>
</gene>
<proteinExistence type="predicted"/>
<feature type="transmembrane region" description="Helical" evidence="1">
    <location>
        <begin position="174"/>
        <end position="206"/>
    </location>
</feature>
<dbReference type="SUPFAM" id="SSF81321">
    <property type="entry name" value="Family A G protein-coupled receptor-like"/>
    <property type="match status" value="1"/>
</dbReference>
<evidence type="ECO:0008006" key="4">
    <source>
        <dbReference type="Google" id="ProtNLM"/>
    </source>
</evidence>
<accession>A0A4U8URI9</accession>
<feature type="transmembrane region" description="Helical" evidence="1">
    <location>
        <begin position="70"/>
        <end position="86"/>
    </location>
</feature>
<keyword evidence="1" id="KW-0472">Membrane</keyword>
<keyword evidence="3" id="KW-1185">Reference proteome</keyword>
<dbReference type="EMBL" id="AZBU02000001">
    <property type="protein sequence ID" value="TMS34787.1"/>
    <property type="molecule type" value="Genomic_DNA"/>
</dbReference>
<feature type="transmembrane region" description="Helical" evidence="1">
    <location>
        <begin position="295"/>
        <end position="317"/>
    </location>
</feature>
<evidence type="ECO:0000313" key="2">
    <source>
        <dbReference type="EMBL" id="TMS34787.1"/>
    </source>
</evidence>
<dbReference type="PANTHER" id="PTHR23021">
    <property type="entry name" value="SERPENTINE RECEPTOR, CLASS T"/>
    <property type="match status" value="1"/>
</dbReference>
<sequence length="348" mass="39097">MLIHHLSHHEASHSFKASILYCCESSKLGQGENDADVHKNVSLIKEILDYRVYVTSGFVRRLKNTPRDEMVAYIPCFIAMIMTPALRRHSCYKIMIALAMVDIMVIPINAILSGVFLLLGISYCNCPTLVYVVGCAALALWTGACALCSILALNRCTDLLCNNFHKKIFNGSKIYLWLLFVFLYMAYFFFFTNPLLFSALYSAWFFDPFVGISDQPDVGFDNMPHLVNNITAVVILVVLDSTLFLRIIRKIPIAKERVGHIRTQVTLQVALIGTLAIVAAVIYIIMQYISTPYSVIVVGQLAWQAGHGAASFVYFGMNNSIRRAIKRVFWDIIPPKNRAVVATVSRHT</sequence>
<dbReference type="AlphaFoldDB" id="A0A4U8URI9"/>
<dbReference type="PANTHER" id="PTHR23021:SF16">
    <property type="entry name" value="SERPENTINE RECEPTOR, CLASS T"/>
    <property type="match status" value="1"/>
</dbReference>
<dbReference type="InterPro" id="IPR019425">
    <property type="entry name" value="7TM_GPCR_serpentine_rcpt_Srt"/>
</dbReference>
<feature type="transmembrane region" description="Helical" evidence="1">
    <location>
        <begin position="129"/>
        <end position="153"/>
    </location>
</feature>
<dbReference type="Pfam" id="PF10321">
    <property type="entry name" value="7TM_GPCR_Srt"/>
    <property type="match status" value="1"/>
</dbReference>
<keyword evidence="1" id="KW-0812">Transmembrane</keyword>
<dbReference type="Proteomes" id="UP000298663">
    <property type="component" value="Chromosome X"/>
</dbReference>
<reference evidence="2 3" key="2">
    <citation type="journal article" date="2019" name="G3 (Bethesda)">
        <title>Hybrid Assembly of the Genome of the Entomopathogenic Nematode Steinernema carpocapsae Identifies the X-Chromosome.</title>
        <authorList>
            <person name="Serra L."/>
            <person name="Macchietto M."/>
            <person name="Macias-Munoz A."/>
            <person name="McGill C.J."/>
            <person name="Rodriguez I.M."/>
            <person name="Rodriguez B."/>
            <person name="Murad R."/>
            <person name="Mortazavi A."/>
        </authorList>
    </citation>
    <scope>NUCLEOTIDE SEQUENCE [LARGE SCALE GENOMIC DNA]</scope>
    <source>
        <strain evidence="2 3">ALL</strain>
    </source>
</reference>
<evidence type="ECO:0000256" key="1">
    <source>
        <dbReference type="SAM" id="Phobius"/>
    </source>
</evidence>
<feature type="transmembrane region" description="Helical" evidence="1">
    <location>
        <begin position="98"/>
        <end position="123"/>
    </location>
</feature>
<organism evidence="2 3">
    <name type="scientific">Steinernema carpocapsae</name>
    <name type="common">Entomopathogenic nematode</name>
    <dbReference type="NCBI Taxonomy" id="34508"/>
    <lineage>
        <taxon>Eukaryota</taxon>
        <taxon>Metazoa</taxon>
        <taxon>Ecdysozoa</taxon>
        <taxon>Nematoda</taxon>
        <taxon>Chromadorea</taxon>
        <taxon>Rhabditida</taxon>
        <taxon>Tylenchina</taxon>
        <taxon>Panagrolaimomorpha</taxon>
        <taxon>Strongyloidoidea</taxon>
        <taxon>Steinernematidae</taxon>
        <taxon>Steinernema</taxon>
    </lineage>
</organism>